<dbReference type="EMBL" id="JBIPKE010000020">
    <property type="protein sequence ID" value="MFH6985767.1"/>
    <property type="molecule type" value="Genomic_DNA"/>
</dbReference>
<dbReference type="Gene3D" id="1.50.10.10">
    <property type="match status" value="1"/>
</dbReference>
<comment type="caution">
    <text evidence="4">The sequence shown here is derived from an EMBL/GenBank/DDBJ whole genome shotgun (WGS) entry which is preliminary data.</text>
</comment>
<dbReference type="RefSeq" id="WP_395419171.1">
    <property type="nucleotide sequence ID" value="NZ_JBIPKE010000020.1"/>
</dbReference>
<evidence type="ECO:0000256" key="3">
    <source>
        <dbReference type="SAM" id="SignalP"/>
    </source>
</evidence>
<evidence type="ECO:0000256" key="1">
    <source>
        <dbReference type="ARBA" id="ARBA00022801"/>
    </source>
</evidence>
<dbReference type="PANTHER" id="PTHR36845:SF1">
    <property type="entry name" value="HYDROLASE, PUTATIVE (AFU_ORTHOLOGUE AFUA_7G05090)-RELATED"/>
    <property type="match status" value="1"/>
</dbReference>
<organism evidence="4 5">
    <name type="scientific">Marinoscillum luteum</name>
    <dbReference type="NCBI Taxonomy" id="861051"/>
    <lineage>
        <taxon>Bacteria</taxon>
        <taxon>Pseudomonadati</taxon>
        <taxon>Bacteroidota</taxon>
        <taxon>Cytophagia</taxon>
        <taxon>Cytophagales</taxon>
        <taxon>Reichenbachiellaceae</taxon>
        <taxon>Marinoscillum</taxon>
    </lineage>
</organism>
<comment type="similarity">
    <text evidence="2">Belongs to the glycosyl hydrolase 88 family.</text>
</comment>
<dbReference type="PANTHER" id="PTHR36845">
    <property type="entry name" value="HYDROLASE, PUTATIVE (AFU_ORTHOLOGUE AFUA_7G05090)-RELATED"/>
    <property type="match status" value="1"/>
</dbReference>
<evidence type="ECO:0000313" key="5">
    <source>
        <dbReference type="Proteomes" id="UP001610063"/>
    </source>
</evidence>
<evidence type="ECO:0000256" key="2">
    <source>
        <dbReference type="ARBA" id="ARBA00038358"/>
    </source>
</evidence>
<reference evidence="4 5" key="1">
    <citation type="journal article" date="2013" name="Int. J. Syst. Evol. Microbiol.">
        <title>Marinoscillum luteum sp. nov., isolated from marine sediment.</title>
        <authorList>
            <person name="Cha I.T."/>
            <person name="Park S.J."/>
            <person name="Kim S.J."/>
            <person name="Kim J.G."/>
            <person name="Jung M.Y."/>
            <person name="Shin K.S."/>
            <person name="Kwon K.K."/>
            <person name="Yang S.H."/>
            <person name="Seo Y.S."/>
            <person name="Rhee S.K."/>
        </authorList>
    </citation>
    <scope>NUCLEOTIDE SEQUENCE [LARGE SCALE GENOMIC DNA]</scope>
    <source>
        <strain evidence="4 5">KCTC 23939</strain>
    </source>
</reference>
<dbReference type="SUPFAM" id="SSF48208">
    <property type="entry name" value="Six-hairpin glycosidases"/>
    <property type="match status" value="1"/>
</dbReference>
<dbReference type="Proteomes" id="UP001610063">
    <property type="component" value="Unassembled WGS sequence"/>
</dbReference>
<evidence type="ECO:0000313" key="4">
    <source>
        <dbReference type="EMBL" id="MFH6985767.1"/>
    </source>
</evidence>
<accession>A0ABW7NE59</accession>
<dbReference type="InterPro" id="IPR012341">
    <property type="entry name" value="6hp_glycosidase-like_sf"/>
</dbReference>
<sequence length="395" mass="44863">MNRILLMCGLVGMWMSACNQGGAQPEETDVENTPTTVSDSGLSARIANLLDYPATAGNFPRSLEPNGQIRGVASRDWTSGFYPGVLWYAYEYTGNEAYKKLAQEWTALVEDQKTNAGTHDMGFKINCSFGNGYRITNDPKYREIMVESAKTLSTRFNPVVGCTRSWDFNKDVWTFPVIIDNMMNLELLFLATEFTGDSSYYRMAREHAITTMENHFREDNSSWHVVDYDPQTGAVRGKQTHQGYSDESSWARGQAWGLYGYTMVYRFTGEAQFLDQARKIYTYMMDHPSLPEDLIPYWDYNDPSKSKPRDVSAASVTASALYELSAYASDPKMIEQADAILEALQSEVYLEDGTNNMFILTHSTGNMPKDDEVDVPLIYADYYFMEALLRQKELK</sequence>
<dbReference type="InterPro" id="IPR010905">
    <property type="entry name" value="Glyco_hydro_88"/>
</dbReference>
<dbReference type="PROSITE" id="PS51257">
    <property type="entry name" value="PROKAR_LIPOPROTEIN"/>
    <property type="match status" value="1"/>
</dbReference>
<dbReference type="InterPro" id="IPR052369">
    <property type="entry name" value="UG_Glycosaminoglycan_Hydrolase"/>
</dbReference>
<feature type="signal peptide" evidence="3">
    <location>
        <begin position="1"/>
        <end position="23"/>
    </location>
</feature>
<dbReference type="GO" id="GO:0016787">
    <property type="term" value="F:hydrolase activity"/>
    <property type="evidence" value="ECO:0007669"/>
    <property type="project" value="UniProtKB-KW"/>
</dbReference>
<dbReference type="Pfam" id="PF07470">
    <property type="entry name" value="Glyco_hydro_88"/>
    <property type="match status" value="1"/>
</dbReference>
<gene>
    <name evidence="4" type="ORF">ACHKAR_20100</name>
</gene>
<feature type="chain" id="PRO_5045341155" evidence="3">
    <location>
        <begin position="24"/>
        <end position="395"/>
    </location>
</feature>
<proteinExistence type="inferred from homology"/>
<keyword evidence="3" id="KW-0732">Signal</keyword>
<dbReference type="InterPro" id="IPR008928">
    <property type="entry name" value="6-hairpin_glycosidase_sf"/>
</dbReference>
<name>A0ABW7NE59_9BACT</name>
<keyword evidence="5" id="KW-1185">Reference proteome</keyword>
<keyword evidence="1 4" id="KW-0378">Hydrolase</keyword>
<protein>
    <submittedName>
        <fullName evidence="4">Glycoside hydrolase family 88 protein</fullName>
    </submittedName>
</protein>